<dbReference type="PANTHER" id="PTHR11575">
    <property type="entry name" value="5'-NUCLEOTIDASE-RELATED"/>
    <property type="match status" value="1"/>
</dbReference>
<gene>
    <name evidence="3" type="ORF">K457DRAFT_21444</name>
</gene>
<dbReference type="EMBL" id="KV442059">
    <property type="protein sequence ID" value="OAQ27226.1"/>
    <property type="molecule type" value="Genomic_DNA"/>
</dbReference>
<keyword evidence="4" id="KW-1185">Reference proteome</keyword>
<dbReference type="InterPro" id="IPR006179">
    <property type="entry name" value="5_nucleotidase/apyrase"/>
</dbReference>
<evidence type="ECO:0000313" key="3">
    <source>
        <dbReference type="EMBL" id="OAQ27226.1"/>
    </source>
</evidence>
<evidence type="ECO:0000256" key="1">
    <source>
        <dbReference type="ARBA" id="ARBA00006654"/>
    </source>
</evidence>
<dbReference type="SUPFAM" id="SSF55816">
    <property type="entry name" value="5'-nucleotidase (syn. UDP-sugar hydrolase), C-terminal domain"/>
    <property type="match status" value="1"/>
</dbReference>
<dbReference type="Pfam" id="PF02872">
    <property type="entry name" value="5_nucleotid_C"/>
    <property type="match status" value="1"/>
</dbReference>
<dbReference type="InterPro" id="IPR008334">
    <property type="entry name" value="5'-Nucleotdase_C"/>
</dbReference>
<dbReference type="Proteomes" id="UP000078512">
    <property type="component" value="Unassembled WGS sequence"/>
</dbReference>
<dbReference type="GO" id="GO:0009166">
    <property type="term" value="P:nucleotide catabolic process"/>
    <property type="evidence" value="ECO:0007669"/>
    <property type="project" value="InterPro"/>
</dbReference>
<dbReference type="GO" id="GO:0016787">
    <property type="term" value="F:hydrolase activity"/>
    <property type="evidence" value="ECO:0007669"/>
    <property type="project" value="InterPro"/>
</dbReference>
<evidence type="ECO:0000259" key="2">
    <source>
        <dbReference type="Pfam" id="PF02872"/>
    </source>
</evidence>
<comment type="similarity">
    <text evidence="1">Belongs to the 5'-nucleotidase family.</text>
</comment>
<dbReference type="InterPro" id="IPR036907">
    <property type="entry name" value="5'-Nucleotdase_C_sf"/>
</dbReference>
<name>A0A197JS01_9FUNG</name>
<dbReference type="AlphaFoldDB" id="A0A197JS01"/>
<dbReference type="OrthoDB" id="2442384at2759"/>
<accession>A0A197JS01</accession>
<evidence type="ECO:0000313" key="4">
    <source>
        <dbReference type="Proteomes" id="UP000078512"/>
    </source>
</evidence>
<proteinExistence type="inferred from homology"/>
<feature type="domain" description="5'-Nucleotidase C-terminal" evidence="2">
    <location>
        <begin position="8"/>
        <end position="81"/>
    </location>
</feature>
<protein>
    <recommendedName>
        <fullName evidence="2">5'-Nucleotidase C-terminal domain-containing protein</fullName>
    </recommendedName>
</protein>
<sequence>MASDNSNLSGCSTRNCFMGNFFHDAMLRHARTVTGVATAGRAWLDFAFANTGAIRARIPKGDITVEKVAITSPFRNYIVYLWLPFLLRLQNLSMHTSGHIIKAKIQDRTKNWRQIVPVQTYSVITMDFAVIGGDNILV</sequence>
<reference evidence="3 4" key="1">
    <citation type="submission" date="2016-05" db="EMBL/GenBank/DDBJ databases">
        <title>Genome sequencing reveals origins of a unique bacterial endosymbiosis in the earliest lineages of terrestrial Fungi.</title>
        <authorList>
            <consortium name="DOE Joint Genome Institute"/>
            <person name="Uehling J."/>
            <person name="Gryganskyi A."/>
            <person name="Hameed K."/>
            <person name="Tschaplinski T."/>
            <person name="Misztal P."/>
            <person name="Wu S."/>
            <person name="Desiro A."/>
            <person name="Vande Pol N."/>
            <person name="Du Z.-Y."/>
            <person name="Zienkiewicz A."/>
            <person name="Zienkiewicz K."/>
            <person name="Morin E."/>
            <person name="Tisserant E."/>
            <person name="Splivallo R."/>
            <person name="Hainaut M."/>
            <person name="Henrissat B."/>
            <person name="Ohm R."/>
            <person name="Kuo A."/>
            <person name="Yan J."/>
            <person name="Lipzen A."/>
            <person name="Nolan M."/>
            <person name="Labutti K."/>
            <person name="Barry K."/>
            <person name="Goldstein A."/>
            <person name="Labbe J."/>
            <person name="Schadt C."/>
            <person name="Tuskan G."/>
            <person name="Grigoriev I."/>
            <person name="Martin F."/>
            <person name="Vilgalys R."/>
            <person name="Bonito G."/>
        </authorList>
    </citation>
    <scope>NUCLEOTIDE SEQUENCE [LARGE SCALE GENOMIC DNA]</scope>
    <source>
        <strain evidence="3 4">AG-77</strain>
    </source>
</reference>
<dbReference type="STRING" id="1314771.A0A197JS01"/>
<dbReference type="PANTHER" id="PTHR11575:SF24">
    <property type="entry name" value="5'-NUCLEOTIDASE"/>
    <property type="match status" value="1"/>
</dbReference>
<dbReference type="Gene3D" id="3.90.780.10">
    <property type="entry name" value="5'-Nucleotidase, C-terminal domain"/>
    <property type="match status" value="1"/>
</dbReference>
<organism evidence="3 4">
    <name type="scientific">Linnemannia elongata AG-77</name>
    <dbReference type="NCBI Taxonomy" id="1314771"/>
    <lineage>
        <taxon>Eukaryota</taxon>
        <taxon>Fungi</taxon>
        <taxon>Fungi incertae sedis</taxon>
        <taxon>Mucoromycota</taxon>
        <taxon>Mortierellomycotina</taxon>
        <taxon>Mortierellomycetes</taxon>
        <taxon>Mortierellales</taxon>
        <taxon>Mortierellaceae</taxon>
        <taxon>Linnemannia</taxon>
    </lineage>
</organism>